<dbReference type="Pfam" id="PF00188">
    <property type="entry name" value="CAP"/>
    <property type="match status" value="1"/>
</dbReference>
<name>A0ABQ5NB91_9CLOT</name>
<dbReference type="PROSITE" id="PS51782">
    <property type="entry name" value="LYSM"/>
    <property type="match status" value="1"/>
</dbReference>
<evidence type="ECO:0000313" key="3">
    <source>
        <dbReference type="EMBL" id="GLC32305.1"/>
    </source>
</evidence>
<dbReference type="InterPro" id="IPR036779">
    <property type="entry name" value="LysM_dom_sf"/>
</dbReference>
<dbReference type="InterPro" id="IPR014248">
    <property type="entry name" value="Spore_coat_assembly_SafA"/>
</dbReference>
<dbReference type="NCBIfam" id="TIGR02899">
    <property type="entry name" value="spore_safA"/>
    <property type="match status" value="1"/>
</dbReference>
<protein>
    <recommendedName>
        <fullName evidence="2">LysM domain-containing protein</fullName>
    </recommendedName>
</protein>
<dbReference type="Pfam" id="PF01476">
    <property type="entry name" value="LysM"/>
    <property type="match status" value="1"/>
</dbReference>
<feature type="signal peptide" evidence="1">
    <location>
        <begin position="1"/>
        <end position="23"/>
    </location>
</feature>
<dbReference type="InterPro" id="IPR014258">
    <property type="entry name" value="CAP_domain_YkwD-like"/>
</dbReference>
<dbReference type="InterPro" id="IPR035940">
    <property type="entry name" value="CAP_sf"/>
</dbReference>
<keyword evidence="4" id="KW-1185">Reference proteome</keyword>
<feature type="chain" id="PRO_5045127409" description="LysM domain-containing protein" evidence="1">
    <location>
        <begin position="24"/>
        <end position="202"/>
    </location>
</feature>
<reference evidence="3 4" key="1">
    <citation type="journal article" date="2024" name="Int. J. Syst. Evol. Microbiol.">
        <title>Clostridium omnivorum sp. nov., isolated from anoxic soil under the treatment of reductive soil disinfestation.</title>
        <authorList>
            <person name="Ueki A."/>
            <person name="Tonouchi A."/>
            <person name="Kaku N."/>
            <person name="Honma S."/>
            <person name="Ueki K."/>
        </authorList>
    </citation>
    <scope>NUCLEOTIDE SEQUENCE [LARGE SCALE GENOMIC DNA]</scope>
    <source>
        <strain evidence="3 4">E14</strain>
    </source>
</reference>
<dbReference type="SUPFAM" id="SSF55797">
    <property type="entry name" value="PR-1-like"/>
    <property type="match status" value="1"/>
</dbReference>
<dbReference type="NCBIfam" id="TIGR02909">
    <property type="entry name" value="spore_YkwD"/>
    <property type="match status" value="1"/>
</dbReference>
<dbReference type="EMBL" id="BRXR01000001">
    <property type="protein sequence ID" value="GLC32305.1"/>
    <property type="molecule type" value="Genomic_DNA"/>
</dbReference>
<dbReference type="PANTHER" id="PTHR31157">
    <property type="entry name" value="SCP DOMAIN-CONTAINING PROTEIN"/>
    <property type="match status" value="1"/>
</dbReference>
<dbReference type="InterPro" id="IPR014044">
    <property type="entry name" value="CAP_dom"/>
</dbReference>
<accession>A0ABQ5NB91</accession>
<proteinExistence type="predicted"/>
<dbReference type="RefSeq" id="WP_264851607.1">
    <property type="nucleotide sequence ID" value="NZ_BRXR01000001.1"/>
</dbReference>
<dbReference type="Proteomes" id="UP001208567">
    <property type="component" value="Unassembled WGS sequence"/>
</dbReference>
<dbReference type="InterPro" id="IPR018392">
    <property type="entry name" value="LysM"/>
</dbReference>
<comment type="caution">
    <text evidence="3">The sequence shown here is derived from an EMBL/GenBank/DDBJ whole genome shotgun (WGS) entry which is preliminary data.</text>
</comment>
<dbReference type="SUPFAM" id="SSF54106">
    <property type="entry name" value="LysM domain"/>
    <property type="match status" value="1"/>
</dbReference>
<organism evidence="3 4">
    <name type="scientific">Clostridium omnivorum</name>
    <dbReference type="NCBI Taxonomy" id="1604902"/>
    <lineage>
        <taxon>Bacteria</taxon>
        <taxon>Bacillati</taxon>
        <taxon>Bacillota</taxon>
        <taxon>Clostridia</taxon>
        <taxon>Eubacteriales</taxon>
        <taxon>Clostridiaceae</taxon>
        <taxon>Clostridium</taxon>
    </lineage>
</organism>
<gene>
    <name evidence="3" type="ORF">bsdE14_37150</name>
</gene>
<evidence type="ECO:0000313" key="4">
    <source>
        <dbReference type="Proteomes" id="UP001208567"/>
    </source>
</evidence>
<dbReference type="PANTHER" id="PTHR31157:SF1">
    <property type="entry name" value="SCP DOMAIN-CONTAINING PROTEIN"/>
    <property type="match status" value="1"/>
</dbReference>
<dbReference type="SMART" id="SM00257">
    <property type="entry name" value="LysM"/>
    <property type="match status" value="1"/>
</dbReference>
<dbReference type="CDD" id="cd05379">
    <property type="entry name" value="CAP_bacterial"/>
    <property type="match status" value="1"/>
</dbReference>
<keyword evidence="1" id="KW-0732">Signal</keyword>
<sequence length="202" mass="23089">MKKIYTFLVSLFILIGAKSIVNAEPITYTVKPGDSMWFIAVKYQIGVQEIIDANKQIKNPNMIIPGQKLSVPNIDDIKKVENEVVRLCNIERSKRGIAPLTANWQLSRVARYKAQDMRDKNYFNHYSPTYGSPFDMMKKFGLSFYQAGENIAMGQRTPQEVVSSWMNSTGHRANILNPNFKEIGVGFAKDGSNYWSQMFMTR</sequence>
<evidence type="ECO:0000259" key="2">
    <source>
        <dbReference type="PROSITE" id="PS51782"/>
    </source>
</evidence>
<feature type="domain" description="LysM" evidence="2">
    <location>
        <begin position="26"/>
        <end position="71"/>
    </location>
</feature>
<dbReference type="CDD" id="cd00118">
    <property type="entry name" value="LysM"/>
    <property type="match status" value="1"/>
</dbReference>
<dbReference type="Gene3D" id="3.10.350.10">
    <property type="entry name" value="LysM domain"/>
    <property type="match status" value="1"/>
</dbReference>
<evidence type="ECO:0000256" key="1">
    <source>
        <dbReference type="SAM" id="SignalP"/>
    </source>
</evidence>
<dbReference type="Gene3D" id="3.40.33.10">
    <property type="entry name" value="CAP"/>
    <property type="match status" value="1"/>
</dbReference>